<protein>
    <recommendedName>
        <fullName evidence="6">Glutamine amidotransferase type-2 domain-containing protein</fullName>
    </recommendedName>
</protein>
<dbReference type="InterPro" id="IPR001962">
    <property type="entry name" value="Asn_synthase"/>
</dbReference>
<evidence type="ECO:0000256" key="1">
    <source>
        <dbReference type="ARBA" id="ARBA00022605"/>
    </source>
</evidence>
<dbReference type="CDD" id="cd01991">
    <property type="entry name" value="Asn_synthase_B_C"/>
    <property type="match status" value="1"/>
</dbReference>
<dbReference type="PANTHER" id="PTHR45937">
    <property type="entry name" value="ASPARAGINE SYNTHETASE DOMAIN-CONTAINING PROTEIN 1"/>
    <property type="match status" value="1"/>
</dbReference>
<gene>
    <name evidence="7" type="ORF">OPV22_016897</name>
</gene>
<organism evidence="7 8">
    <name type="scientific">Ensete ventricosum</name>
    <name type="common">Abyssinian banana</name>
    <name type="synonym">Musa ensete</name>
    <dbReference type="NCBI Taxonomy" id="4639"/>
    <lineage>
        <taxon>Eukaryota</taxon>
        <taxon>Viridiplantae</taxon>
        <taxon>Streptophyta</taxon>
        <taxon>Embryophyta</taxon>
        <taxon>Tracheophyta</taxon>
        <taxon>Spermatophyta</taxon>
        <taxon>Magnoliopsida</taxon>
        <taxon>Liliopsida</taxon>
        <taxon>Zingiberales</taxon>
        <taxon>Musaceae</taxon>
        <taxon>Ensete</taxon>
    </lineage>
</organism>
<dbReference type="Gene3D" id="3.60.20.10">
    <property type="entry name" value="Glutamine Phosphoribosylpyrophosphate, subunit 1, domain 1"/>
    <property type="match status" value="1"/>
</dbReference>
<dbReference type="EMBL" id="JAQQAF010000005">
    <property type="protein sequence ID" value="KAJ8484412.1"/>
    <property type="molecule type" value="Genomic_DNA"/>
</dbReference>
<dbReference type="InterPro" id="IPR014729">
    <property type="entry name" value="Rossmann-like_a/b/a_fold"/>
</dbReference>
<name>A0AAV8QQY9_ENSVE</name>
<dbReference type="GO" id="GO:0004066">
    <property type="term" value="F:asparagine synthase (glutamine-hydrolyzing) activity"/>
    <property type="evidence" value="ECO:0007669"/>
    <property type="project" value="InterPro"/>
</dbReference>
<dbReference type="SUPFAM" id="SSF56235">
    <property type="entry name" value="N-terminal nucleophile aminohydrolases (Ntn hydrolases)"/>
    <property type="match status" value="1"/>
</dbReference>
<reference evidence="7 8" key="1">
    <citation type="submission" date="2022-12" db="EMBL/GenBank/DDBJ databases">
        <title>Chromosome-scale assembly of the Ensete ventricosum genome.</title>
        <authorList>
            <person name="Dussert Y."/>
            <person name="Stocks J."/>
            <person name="Wendawek A."/>
            <person name="Woldeyes F."/>
            <person name="Nichols R.A."/>
            <person name="Borrell J.S."/>
        </authorList>
    </citation>
    <scope>NUCLEOTIDE SEQUENCE [LARGE SCALE GENOMIC DNA]</scope>
    <source>
        <strain evidence="8">cv. Maze</strain>
        <tissue evidence="7">Seeds</tissue>
    </source>
</reference>
<dbReference type="Pfam" id="PF00733">
    <property type="entry name" value="Asn_synthase"/>
    <property type="match status" value="1"/>
</dbReference>
<feature type="chain" id="PRO_5043395476" description="Glutamine amidotransferase type-2 domain-containing protein" evidence="5">
    <location>
        <begin position="17"/>
        <end position="691"/>
    </location>
</feature>
<keyword evidence="8" id="KW-1185">Reference proteome</keyword>
<evidence type="ECO:0000313" key="7">
    <source>
        <dbReference type="EMBL" id="KAJ8484412.1"/>
    </source>
</evidence>
<feature type="signal peptide" evidence="5">
    <location>
        <begin position="1"/>
        <end position="16"/>
    </location>
</feature>
<dbReference type="InterPro" id="IPR029055">
    <property type="entry name" value="Ntn_hydrolases_N"/>
</dbReference>
<evidence type="ECO:0000256" key="2">
    <source>
        <dbReference type="ARBA" id="ARBA00022888"/>
    </source>
</evidence>
<dbReference type="Proteomes" id="UP001222027">
    <property type="component" value="Unassembled WGS sequence"/>
</dbReference>
<dbReference type="PROSITE" id="PS51278">
    <property type="entry name" value="GATASE_TYPE_2"/>
    <property type="match status" value="1"/>
</dbReference>
<evidence type="ECO:0000256" key="4">
    <source>
        <dbReference type="SAM" id="MobiDB-lite"/>
    </source>
</evidence>
<evidence type="ECO:0000256" key="5">
    <source>
        <dbReference type="SAM" id="SignalP"/>
    </source>
</evidence>
<keyword evidence="3" id="KW-0315">Glutamine amidotransferase</keyword>
<comment type="caution">
    <text evidence="7">The sequence shown here is derived from an EMBL/GenBank/DDBJ whole genome shotgun (WGS) entry which is preliminary data.</text>
</comment>
<feature type="region of interest" description="Disordered" evidence="4">
    <location>
        <begin position="668"/>
        <end position="691"/>
    </location>
</feature>
<keyword evidence="2" id="KW-0061">Asparagine biosynthesis</keyword>
<keyword evidence="1" id="KW-0028">Amino-acid biosynthesis</keyword>
<sequence length="691" mass="77544">MCGIALILSGVDVVGCDLYRESDGPPSTDAEEPALVVGDLKDAIGRRGPDSLGVRKVFVQLKQTDSVGKDDDKEYTEEDLHICYEENANNNTSSIFEVANVQDNIINRWIAELYFLGATLQLRGASPIFQPLVDSSGNILVYNGEIFGGIHVSDDKNDAETLLHVLESCCYCHGSEYGKVCYCTKLGAQFIPEIISKIKGPWALIYWQQKSGTLWFGRDAFGRRSLLVHWPTMGDARFVLSSVSPALTIGKNSDTEVECSSSNMCYWEELPCGIYSLRLKAPNASEQLVKQKLVGEIRKHKWTDPLLNRLIEWERTYLDPKVDPFFSNDLQLRRDQLALSSNSPKEVHKEDARMELEEHRSDIHNHIPGDAWPAAKVLNALKQSVMRRTVSRIFQTPRQEDEMGDHSPIAILFSGGLDSMILAAILDQCIDSKYTIDLLNVSFDGQLAPDRISARAGVAELQNVAPHRRWRLVEIDAVLSNLAWEAKHLLSLIHPAKTYMDLNIGIALWLAAGGDGWVDGGLCKLHNNHQRYRYKSTARILLVGSGADEQCAGYGRHRTKYRLGGWVALHEEMRLDVQRIWKRNMGRDDRCISDHGKEARFPFLDEDVIKTLLDFPLWEIAELDKPSGIGDKKILREVSWLLGLKQAAEMPKRAIQFGSRIARESNRKNFGSNRAANQASAGSVKIHHSLS</sequence>
<dbReference type="InterPro" id="IPR051857">
    <property type="entry name" value="Asn_synthetase_domain"/>
</dbReference>
<evidence type="ECO:0000256" key="3">
    <source>
        <dbReference type="ARBA" id="ARBA00022962"/>
    </source>
</evidence>
<dbReference type="Gene3D" id="3.40.50.620">
    <property type="entry name" value="HUPs"/>
    <property type="match status" value="1"/>
</dbReference>
<feature type="compositionally biased region" description="Polar residues" evidence="4">
    <location>
        <begin position="668"/>
        <end position="681"/>
    </location>
</feature>
<dbReference type="Pfam" id="PF13537">
    <property type="entry name" value="GATase_7"/>
    <property type="match status" value="1"/>
</dbReference>
<dbReference type="AlphaFoldDB" id="A0AAV8QQY9"/>
<feature type="domain" description="Glutamine amidotransferase type-2" evidence="6">
    <location>
        <begin position="2"/>
        <end position="270"/>
    </location>
</feature>
<accession>A0AAV8QQY9</accession>
<dbReference type="GO" id="GO:0006529">
    <property type="term" value="P:asparagine biosynthetic process"/>
    <property type="evidence" value="ECO:0007669"/>
    <property type="project" value="UniProtKB-KW"/>
</dbReference>
<dbReference type="SUPFAM" id="SSF52402">
    <property type="entry name" value="Adenine nucleotide alpha hydrolases-like"/>
    <property type="match status" value="1"/>
</dbReference>
<dbReference type="InterPro" id="IPR017932">
    <property type="entry name" value="GATase_2_dom"/>
</dbReference>
<keyword evidence="5" id="KW-0732">Signal</keyword>
<proteinExistence type="predicted"/>
<dbReference type="PANTHER" id="PTHR45937:SF1">
    <property type="entry name" value="ASPARAGINE SYNTHETASE DOMAIN-CONTAINING PROTEIN 1"/>
    <property type="match status" value="1"/>
</dbReference>
<evidence type="ECO:0000313" key="8">
    <source>
        <dbReference type="Proteomes" id="UP001222027"/>
    </source>
</evidence>
<evidence type="ECO:0000259" key="6">
    <source>
        <dbReference type="PROSITE" id="PS51278"/>
    </source>
</evidence>